<dbReference type="Pfam" id="PF13505">
    <property type="entry name" value="OMP_b-brl"/>
    <property type="match status" value="1"/>
</dbReference>
<dbReference type="EMBL" id="QFYR01000001">
    <property type="protein sequence ID" value="RAK56725.1"/>
    <property type="molecule type" value="Genomic_DNA"/>
</dbReference>
<sequence>MLPGVVHPAMLSGRSTPWRRSEHLQTHATFSARFQATQCAPLGGECWMLKLSLVLAAATCVVVPEVAGAQIYGSIGYAQSDFGFFPEELGAVQGRVGWKANRFLALEGEGAIGLNKETFDVPTVPPMSITNKIDNQLAAYVVGVVPVTGKIDLFGRAGYGRTEMKRGGNQNGQTYSYTTSDESWNYGVGGEYRLTDKDGVRLDWTRHEFDGPLRADQWSISYQRRFR</sequence>
<dbReference type="InterPro" id="IPR027385">
    <property type="entry name" value="Beta-barrel_OMP"/>
</dbReference>
<proteinExistence type="predicted"/>
<dbReference type="AlphaFoldDB" id="A0A328AR07"/>
<name>A0A328AR07_9CAUL</name>
<organism evidence="3 4">
    <name type="scientific">Phenylobacterium deserti</name>
    <dbReference type="NCBI Taxonomy" id="1914756"/>
    <lineage>
        <taxon>Bacteria</taxon>
        <taxon>Pseudomonadati</taxon>
        <taxon>Pseudomonadota</taxon>
        <taxon>Alphaproteobacteria</taxon>
        <taxon>Caulobacterales</taxon>
        <taxon>Caulobacteraceae</taxon>
        <taxon>Phenylobacterium</taxon>
    </lineage>
</organism>
<evidence type="ECO:0000313" key="4">
    <source>
        <dbReference type="Proteomes" id="UP000249725"/>
    </source>
</evidence>
<comment type="caution">
    <text evidence="3">The sequence shown here is derived from an EMBL/GenBank/DDBJ whole genome shotgun (WGS) entry which is preliminary data.</text>
</comment>
<evidence type="ECO:0000256" key="1">
    <source>
        <dbReference type="ARBA" id="ARBA00022729"/>
    </source>
</evidence>
<gene>
    <name evidence="3" type="ORF">DJ018_01735</name>
</gene>
<feature type="domain" description="Outer membrane protein beta-barrel" evidence="2">
    <location>
        <begin position="54"/>
        <end position="226"/>
    </location>
</feature>
<evidence type="ECO:0000259" key="2">
    <source>
        <dbReference type="Pfam" id="PF13505"/>
    </source>
</evidence>
<keyword evidence="1" id="KW-0732">Signal</keyword>
<dbReference type="OrthoDB" id="7173051at2"/>
<dbReference type="InterPro" id="IPR011250">
    <property type="entry name" value="OMP/PagP_B-barrel"/>
</dbReference>
<dbReference type="SUPFAM" id="SSF56925">
    <property type="entry name" value="OMPA-like"/>
    <property type="match status" value="1"/>
</dbReference>
<accession>A0A328AR07</accession>
<reference evidence="4" key="1">
    <citation type="submission" date="2018-05" db="EMBL/GenBank/DDBJ databases">
        <authorList>
            <person name="Li X."/>
        </authorList>
    </citation>
    <scope>NUCLEOTIDE SEQUENCE [LARGE SCALE GENOMIC DNA]</scope>
    <source>
        <strain evidence="4">YIM 73061</strain>
    </source>
</reference>
<dbReference type="Proteomes" id="UP000249725">
    <property type="component" value="Unassembled WGS sequence"/>
</dbReference>
<evidence type="ECO:0000313" key="3">
    <source>
        <dbReference type="EMBL" id="RAK56725.1"/>
    </source>
</evidence>
<protein>
    <submittedName>
        <fullName evidence="3">Porin family protein</fullName>
    </submittedName>
</protein>
<keyword evidence="4" id="KW-1185">Reference proteome</keyword>
<dbReference type="Gene3D" id="2.40.160.20">
    <property type="match status" value="1"/>
</dbReference>